<organism evidence="1 2">
    <name type="scientific">Anopheles quadriannulatus</name>
    <name type="common">Mosquito</name>
    <dbReference type="NCBI Taxonomy" id="34691"/>
    <lineage>
        <taxon>Eukaryota</taxon>
        <taxon>Metazoa</taxon>
        <taxon>Ecdysozoa</taxon>
        <taxon>Arthropoda</taxon>
        <taxon>Hexapoda</taxon>
        <taxon>Insecta</taxon>
        <taxon>Pterygota</taxon>
        <taxon>Neoptera</taxon>
        <taxon>Endopterygota</taxon>
        <taxon>Diptera</taxon>
        <taxon>Nematocera</taxon>
        <taxon>Culicoidea</taxon>
        <taxon>Culicidae</taxon>
        <taxon>Anophelinae</taxon>
        <taxon>Anopheles</taxon>
    </lineage>
</organism>
<dbReference type="Proteomes" id="UP000076407">
    <property type="component" value="Unassembled WGS sequence"/>
</dbReference>
<evidence type="ECO:0000313" key="1">
    <source>
        <dbReference type="EnsemblMetazoa" id="AQUA014169-PA"/>
    </source>
</evidence>
<reference evidence="1" key="1">
    <citation type="submission" date="2020-05" db="UniProtKB">
        <authorList>
            <consortium name="EnsemblMetazoa"/>
        </authorList>
    </citation>
    <scope>IDENTIFICATION</scope>
    <source>
        <strain evidence="1">SANGQUA</strain>
    </source>
</reference>
<sequence length="73" mass="8577">MQLAYFRFRLGWAKDRSLVMLTKHTDTHHTYVKVLRKCCHIVHRCVQISPQTVQVFCFRVSVFVAKGSFFVSS</sequence>
<proteinExistence type="predicted"/>
<dbReference type="AlphaFoldDB" id="A0A182XQN2"/>
<evidence type="ECO:0000313" key="2">
    <source>
        <dbReference type="Proteomes" id="UP000076407"/>
    </source>
</evidence>
<protein>
    <submittedName>
        <fullName evidence="1">Uncharacterized protein</fullName>
    </submittedName>
</protein>
<keyword evidence="2" id="KW-1185">Reference proteome</keyword>
<dbReference type="EnsemblMetazoa" id="AQUA014169-RA">
    <property type="protein sequence ID" value="AQUA014169-PA"/>
    <property type="gene ID" value="AQUA014169"/>
</dbReference>
<accession>A0A182XQN2</accession>
<name>A0A182XQN2_ANOQN</name>